<feature type="transmembrane region" description="Helical" evidence="1">
    <location>
        <begin position="280"/>
        <end position="299"/>
    </location>
</feature>
<evidence type="ECO:0008006" key="4">
    <source>
        <dbReference type="Google" id="ProtNLM"/>
    </source>
</evidence>
<organism evidence="2 3">
    <name type="scientific">Glutamicibacter soli</name>
    <dbReference type="NCBI Taxonomy" id="453836"/>
    <lineage>
        <taxon>Bacteria</taxon>
        <taxon>Bacillati</taxon>
        <taxon>Actinomycetota</taxon>
        <taxon>Actinomycetes</taxon>
        <taxon>Micrococcales</taxon>
        <taxon>Micrococcaceae</taxon>
        <taxon>Glutamicibacter</taxon>
    </lineage>
</organism>
<keyword evidence="3" id="KW-1185">Reference proteome</keyword>
<protein>
    <recommendedName>
        <fullName evidence="4">DUF3592 domain-containing protein</fullName>
    </recommendedName>
</protein>
<proteinExistence type="predicted"/>
<dbReference type="EMBL" id="POAF01000005">
    <property type="protein sequence ID" value="RBM00430.1"/>
    <property type="molecule type" value="Genomic_DNA"/>
</dbReference>
<accession>A0A365YDP9</accession>
<name>A0A365YDP9_9MICC</name>
<keyword evidence="1" id="KW-0812">Transmembrane</keyword>
<evidence type="ECO:0000313" key="3">
    <source>
        <dbReference type="Proteomes" id="UP000252167"/>
    </source>
</evidence>
<keyword evidence="1" id="KW-1133">Transmembrane helix</keyword>
<sequence length="321" mass="34723">MVFGMALLVAGIAAAFHQDNLYLAGLMKHSTTVSATVLSQDVDDCSVQVKLNGGEHTAQTSCTDQLYKPGSEVQLVADPRMPAADPYYYHLYSSPMQLEEDAETDWMLGAFFVLMLAGGTWAIGYQFMLKPDRPAHVLRQLGVKPAPGRFERLVLALQHAPRKARYTLILVCLVVSVASAAAFIVSDAQDARAAQDAVSTQPHITATLAAHEITGRSGEPAKVDVGDRRMALSWNTVGQKSMELGDELLVVIDPTYKDIAIPVDFAQGPDNSSGARLGNMLFAFFPGALLMGLAFRVLASRSPFSAFEPVQLDEDDQTHPL</sequence>
<evidence type="ECO:0000256" key="1">
    <source>
        <dbReference type="SAM" id="Phobius"/>
    </source>
</evidence>
<evidence type="ECO:0000313" key="2">
    <source>
        <dbReference type="EMBL" id="RBM00430.1"/>
    </source>
</evidence>
<dbReference type="Proteomes" id="UP000252167">
    <property type="component" value="Unassembled WGS sequence"/>
</dbReference>
<feature type="transmembrane region" description="Helical" evidence="1">
    <location>
        <begin position="166"/>
        <end position="185"/>
    </location>
</feature>
<dbReference type="AlphaFoldDB" id="A0A365YDP9"/>
<keyword evidence="1" id="KW-0472">Membrane</keyword>
<reference evidence="2 3" key="1">
    <citation type="submission" date="2018-01" db="EMBL/GenBank/DDBJ databases">
        <title>Glutamicibacter soli strain NHPC-3 Whole genome sequence and assembly.</title>
        <authorList>
            <person name="Choudhury P."/>
            <person name="Gupta D."/>
            <person name="Sengupta K."/>
            <person name="Jawed A."/>
            <person name="Sultana N."/>
            <person name="Saha P."/>
        </authorList>
    </citation>
    <scope>NUCLEOTIDE SEQUENCE [LARGE SCALE GENOMIC DNA]</scope>
    <source>
        <strain evidence="2 3">NHPC-3</strain>
    </source>
</reference>
<feature type="transmembrane region" description="Helical" evidence="1">
    <location>
        <begin position="106"/>
        <end position="129"/>
    </location>
</feature>
<comment type="caution">
    <text evidence="2">The sequence shown here is derived from an EMBL/GenBank/DDBJ whole genome shotgun (WGS) entry which is preliminary data.</text>
</comment>
<gene>
    <name evidence="2" type="ORF">C1H84_10765</name>
</gene>